<dbReference type="HOGENOM" id="CLU_023205_0_3_1"/>
<dbReference type="PIRSF" id="PIRSF000097">
    <property type="entry name" value="AKR"/>
    <property type="match status" value="1"/>
</dbReference>
<dbReference type="InParanoid" id="W4KL60"/>
<dbReference type="InterPro" id="IPR020471">
    <property type="entry name" value="AKR"/>
</dbReference>
<evidence type="ECO:0000256" key="2">
    <source>
        <dbReference type="ARBA" id="ARBA00022857"/>
    </source>
</evidence>
<dbReference type="eggNOG" id="KOG1577">
    <property type="taxonomic scope" value="Eukaryota"/>
</dbReference>
<evidence type="ECO:0000256" key="5">
    <source>
        <dbReference type="PIRSR" id="PIRSR000097-2"/>
    </source>
</evidence>
<dbReference type="InterPro" id="IPR023210">
    <property type="entry name" value="NADP_OxRdtase_dom"/>
</dbReference>
<evidence type="ECO:0000313" key="8">
    <source>
        <dbReference type="EMBL" id="ETW86095.1"/>
    </source>
</evidence>
<dbReference type="GeneID" id="20677392"/>
<dbReference type="PANTHER" id="PTHR43827">
    <property type="entry name" value="2,5-DIKETO-D-GLUCONIC ACID REDUCTASE"/>
    <property type="match status" value="1"/>
</dbReference>
<evidence type="ECO:0000256" key="3">
    <source>
        <dbReference type="ARBA" id="ARBA00023002"/>
    </source>
</evidence>
<feature type="binding site" evidence="5">
    <location>
        <position position="107"/>
    </location>
    <ligand>
        <name>substrate</name>
    </ligand>
</feature>
<dbReference type="InterPro" id="IPR044494">
    <property type="entry name" value="AKR3C2/3"/>
</dbReference>
<reference evidence="8 9" key="1">
    <citation type="journal article" date="2012" name="New Phytol.">
        <title>Insight into trade-off between wood decay and parasitism from the genome of a fungal forest pathogen.</title>
        <authorList>
            <person name="Olson A."/>
            <person name="Aerts A."/>
            <person name="Asiegbu F."/>
            <person name="Belbahri L."/>
            <person name="Bouzid O."/>
            <person name="Broberg A."/>
            <person name="Canback B."/>
            <person name="Coutinho P.M."/>
            <person name="Cullen D."/>
            <person name="Dalman K."/>
            <person name="Deflorio G."/>
            <person name="van Diepen L.T."/>
            <person name="Dunand C."/>
            <person name="Duplessis S."/>
            <person name="Durling M."/>
            <person name="Gonthier P."/>
            <person name="Grimwood J."/>
            <person name="Fossdal C.G."/>
            <person name="Hansson D."/>
            <person name="Henrissat B."/>
            <person name="Hietala A."/>
            <person name="Himmelstrand K."/>
            <person name="Hoffmeister D."/>
            <person name="Hogberg N."/>
            <person name="James T.Y."/>
            <person name="Karlsson M."/>
            <person name="Kohler A."/>
            <person name="Kues U."/>
            <person name="Lee Y.H."/>
            <person name="Lin Y.C."/>
            <person name="Lind M."/>
            <person name="Lindquist E."/>
            <person name="Lombard V."/>
            <person name="Lucas S."/>
            <person name="Lunden K."/>
            <person name="Morin E."/>
            <person name="Murat C."/>
            <person name="Park J."/>
            <person name="Raffaello T."/>
            <person name="Rouze P."/>
            <person name="Salamov A."/>
            <person name="Schmutz J."/>
            <person name="Solheim H."/>
            <person name="Stahlberg J."/>
            <person name="Velez H."/>
            <person name="de Vries R.P."/>
            <person name="Wiebenga A."/>
            <person name="Woodward S."/>
            <person name="Yakovlev I."/>
            <person name="Garbelotto M."/>
            <person name="Martin F."/>
            <person name="Grigoriev I.V."/>
            <person name="Stenlid J."/>
        </authorList>
    </citation>
    <scope>NUCLEOTIDE SEQUENCE [LARGE SCALE GENOMIC DNA]</scope>
    <source>
        <strain evidence="8 9">TC 32-1</strain>
    </source>
</reference>
<comment type="similarity">
    <text evidence="1">Belongs to the aldo/keto reductase family.</text>
</comment>
<dbReference type="EMBL" id="KI925455">
    <property type="protein sequence ID" value="ETW86095.1"/>
    <property type="molecule type" value="Genomic_DNA"/>
</dbReference>
<dbReference type="GO" id="GO:0016652">
    <property type="term" value="F:oxidoreductase activity, acting on NAD(P)H as acceptor"/>
    <property type="evidence" value="ECO:0007669"/>
    <property type="project" value="InterPro"/>
</dbReference>
<accession>W4KL60</accession>
<dbReference type="Proteomes" id="UP000030671">
    <property type="component" value="Unassembled WGS sequence"/>
</dbReference>
<evidence type="ECO:0000313" key="9">
    <source>
        <dbReference type="Proteomes" id="UP000030671"/>
    </source>
</evidence>
<dbReference type="STRING" id="747525.W4KL60"/>
<dbReference type="PANTHER" id="PTHR43827:SF3">
    <property type="entry name" value="NADP-DEPENDENT OXIDOREDUCTASE DOMAIN-CONTAINING PROTEIN"/>
    <property type="match status" value="1"/>
</dbReference>
<dbReference type="CDD" id="cd19120">
    <property type="entry name" value="AKR_AKR3C2-3"/>
    <property type="match status" value="1"/>
</dbReference>
<evidence type="ECO:0000259" key="7">
    <source>
        <dbReference type="Pfam" id="PF00248"/>
    </source>
</evidence>
<evidence type="ECO:0000256" key="1">
    <source>
        <dbReference type="ARBA" id="ARBA00007905"/>
    </source>
</evidence>
<dbReference type="Gene3D" id="3.20.20.100">
    <property type="entry name" value="NADP-dependent oxidoreductase domain"/>
    <property type="match status" value="1"/>
</dbReference>
<dbReference type="SUPFAM" id="SSF51430">
    <property type="entry name" value="NAD(P)-linked oxidoreductase"/>
    <property type="match status" value="1"/>
</dbReference>
<protein>
    <recommendedName>
        <fullName evidence="7">NADP-dependent oxidoreductase domain-containing protein</fullName>
    </recommendedName>
</protein>
<dbReference type="OrthoDB" id="416253at2759"/>
<sequence length="294" mass="32366">MANAPLKLNDGNTIPWLGFGTGTALYEKDSANIVSAAIKAGFTHLDGAQVYANEDSLGAGIVASGKPRSELFVTTKLYQLETGTVRESLLGSLKKLKLDYVDLFLIHSPAFFKAPGQLKNIWKQFEEIKKEGLAKSIGVSNFRVVDLEAILDGATVPPAVNQASHYIEYHPYLFKASEPLLEFQKKYGIITQSYAGQSPIFRSKGGPVDPVLTTIAERLSKTVGRPVQDAHVLLLWQRYKGIVFVTTTTKETRLAEYISTADLPDLTAEEVANIDAAGSTYHKRHFTSFWPENE</sequence>
<gene>
    <name evidence="8" type="ORF">HETIRDRAFT_471409</name>
</gene>
<dbReference type="PRINTS" id="PR00069">
    <property type="entry name" value="ALDKETRDTASE"/>
</dbReference>
<name>W4KL60_HETIT</name>
<proteinExistence type="inferred from homology"/>
<evidence type="ECO:0000256" key="6">
    <source>
        <dbReference type="PIRSR" id="PIRSR000097-3"/>
    </source>
</evidence>
<feature type="domain" description="NADP-dependent oxidoreductase" evidence="7">
    <location>
        <begin position="20"/>
        <end position="277"/>
    </location>
</feature>
<evidence type="ECO:0000256" key="4">
    <source>
        <dbReference type="PIRSR" id="PIRSR000097-1"/>
    </source>
</evidence>
<organism evidence="8 9">
    <name type="scientific">Heterobasidion irregulare (strain TC 32-1)</name>
    <dbReference type="NCBI Taxonomy" id="747525"/>
    <lineage>
        <taxon>Eukaryota</taxon>
        <taxon>Fungi</taxon>
        <taxon>Dikarya</taxon>
        <taxon>Basidiomycota</taxon>
        <taxon>Agaricomycotina</taxon>
        <taxon>Agaricomycetes</taxon>
        <taxon>Russulales</taxon>
        <taxon>Bondarzewiaceae</taxon>
        <taxon>Heterobasidion</taxon>
        <taxon>Heterobasidion annosum species complex</taxon>
    </lineage>
</organism>
<dbReference type="AlphaFoldDB" id="W4KL60"/>
<keyword evidence="2" id="KW-0521">NADP</keyword>
<dbReference type="Pfam" id="PF00248">
    <property type="entry name" value="Aldo_ket_red"/>
    <property type="match status" value="1"/>
</dbReference>
<dbReference type="PROSITE" id="PS00062">
    <property type="entry name" value="ALDOKETO_REDUCTASE_2"/>
    <property type="match status" value="1"/>
</dbReference>
<feature type="active site" description="Proton donor" evidence="4">
    <location>
        <position position="51"/>
    </location>
</feature>
<keyword evidence="3" id="KW-0560">Oxidoreductase</keyword>
<dbReference type="KEGG" id="hir:HETIRDRAFT_471409"/>
<dbReference type="InterPro" id="IPR018170">
    <property type="entry name" value="Aldo/ket_reductase_CS"/>
</dbReference>
<keyword evidence="9" id="KW-1185">Reference proteome</keyword>
<dbReference type="GO" id="GO:0016616">
    <property type="term" value="F:oxidoreductase activity, acting on the CH-OH group of donors, NAD or NADP as acceptor"/>
    <property type="evidence" value="ECO:0007669"/>
    <property type="project" value="UniProtKB-ARBA"/>
</dbReference>
<dbReference type="InterPro" id="IPR036812">
    <property type="entry name" value="NAD(P)_OxRdtase_dom_sf"/>
</dbReference>
<dbReference type="RefSeq" id="XP_009542871.1">
    <property type="nucleotide sequence ID" value="XM_009544576.1"/>
</dbReference>
<dbReference type="FunCoup" id="W4KL60">
    <property type="interactions" value="198"/>
</dbReference>
<feature type="site" description="Lowers pKa of active site Tyr" evidence="6">
    <location>
        <position position="76"/>
    </location>
</feature>